<dbReference type="RefSeq" id="WP_052766999.1">
    <property type="nucleotide sequence ID" value="NZ_CP017480.1"/>
</dbReference>
<proteinExistence type="predicted"/>
<sequence length="291" mass="31985">MCLLPSVGGGIARFDWLGGLEEVPLMRPCLGEPERSPGRYEPNRLACYPLLPWSNRIAHGGFFIGERRISLPLNRDDDAYPIHGSGWQRRWTVREHDADAAHLELIEEARDAYSYHATLHYQLEGDALKVRLGVTNTGDAALPFGLGLHPFFPLHGGARLLAPATGVWLNDGQGPLPIRHGPAPAPWDFSTRRHLPSQGVNHAFTGWSGKAVIEWPDLALRLHVEADVDGYVLYTPADEDFFCFEPVDHPINAVHLPGGPVANGMTLLGPGASLERAFAFRAEAVEEGRHP</sequence>
<dbReference type="CDD" id="cd09021">
    <property type="entry name" value="Aldose_epim_Ec_YphB"/>
    <property type="match status" value="1"/>
</dbReference>
<dbReference type="InterPro" id="IPR014718">
    <property type="entry name" value="GH-type_carb-bd"/>
</dbReference>
<dbReference type="GO" id="GO:0030246">
    <property type="term" value="F:carbohydrate binding"/>
    <property type="evidence" value="ECO:0007669"/>
    <property type="project" value="InterPro"/>
</dbReference>
<dbReference type="Proteomes" id="UP000182987">
    <property type="component" value="Chromosome"/>
</dbReference>
<evidence type="ECO:0000313" key="2">
    <source>
        <dbReference type="Proteomes" id="UP000182987"/>
    </source>
</evidence>
<accession>A0A1L3ERH6</accession>
<evidence type="ECO:0008006" key="3">
    <source>
        <dbReference type="Google" id="ProtNLM"/>
    </source>
</evidence>
<reference evidence="2" key="1">
    <citation type="submission" date="2016-09" db="EMBL/GenBank/DDBJ databases">
        <authorList>
            <person name="Lysoe E."/>
        </authorList>
    </citation>
    <scope>NUCLEOTIDE SEQUENCE [LARGE SCALE GENOMIC DNA]</scope>
    <source>
        <strain evidence="2">LJ96T</strain>
    </source>
</reference>
<dbReference type="SUPFAM" id="SSF74650">
    <property type="entry name" value="Galactose mutarotase-like"/>
    <property type="match status" value="1"/>
</dbReference>
<dbReference type="InterPro" id="IPR008183">
    <property type="entry name" value="Aldose_1/G6P_1-epimerase"/>
</dbReference>
<dbReference type="KEGG" id="lrz:BJI69_06895"/>
<name>A0A1L3ERH6_9GAMM</name>
<dbReference type="Gene3D" id="2.70.98.10">
    <property type="match status" value="1"/>
</dbReference>
<dbReference type="GO" id="GO:0016853">
    <property type="term" value="F:isomerase activity"/>
    <property type="evidence" value="ECO:0007669"/>
    <property type="project" value="InterPro"/>
</dbReference>
<dbReference type="AlphaFoldDB" id="A0A1L3ERH6"/>
<dbReference type="InterPro" id="IPR011013">
    <property type="entry name" value="Gal_mutarotase_sf_dom"/>
</dbReference>
<dbReference type="EMBL" id="CP017480">
    <property type="protein sequence ID" value="APG03659.1"/>
    <property type="molecule type" value="Genomic_DNA"/>
</dbReference>
<dbReference type="Pfam" id="PF01263">
    <property type="entry name" value="Aldose_epim"/>
    <property type="match status" value="1"/>
</dbReference>
<dbReference type="STRING" id="1440763.BJI69_06895"/>
<gene>
    <name evidence="1" type="ORF">BJI69_06895</name>
</gene>
<evidence type="ECO:0000313" key="1">
    <source>
        <dbReference type="EMBL" id="APG03659.1"/>
    </source>
</evidence>
<organism evidence="1 2">
    <name type="scientific">Luteibacter rhizovicinus DSM 16549</name>
    <dbReference type="NCBI Taxonomy" id="1440763"/>
    <lineage>
        <taxon>Bacteria</taxon>
        <taxon>Pseudomonadati</taxon>
        <taxon>Pseudomonadota</taxon>
        <taxon>Gammaproteobacteria</taxon>
        <taxon>Lysobacterales</taxon>
        <taxon>Rhodanobacteraceae</taxon>
        <taxon>Luteibacter</taxon>
    </lineage>
</organism>
<keyword evidence="2" id="KW-1185">Reference proteome</keyword>
<dbReference type="GO" id="GO:0005975">
    <property type="term" value="P:carbohydrate metabolic process"/>
    <property type="evidence" value="ECO:0007669"/>
    <property type="project" value="InterPro"/>
</dbReference>
<protein>
    <recommendedName>
        <fullName evidence="3">Aldose epimerase</fullName>
    </recommendedName>
</protein>